<evidence type="ECO:0000313" key="3">
    <source>
        <dbReference type="EMBL" id="ANY18651.1"/>
    </source>
</evidence>
<sequence length="252" mass="26922">MSSSSHIYTCLRGRRAFVSGGASGIGLAIVERLVKEGVSVGFVDIDEDAGTMASERLGKLAHFRSCDLRDLGSLAISQKELRDVLGPFDIIVNNAARDDRTPISTVDPASWDELIATNLRHYFFAAQAAVPDMVAAGRGVIINIGSISWHVGLGGMPVYATAKAAITGLTNALARDLGPSGIRVVCVIPGAVSTPRQEELWVTPETLQEILSAQCLKERIKPEHVASMTAFLASDEAAMCTSREYHVDAGWL</sequence>
<dbReference type="PRINTS" id="PR00081">
    <property type="entry name" value="GDHRDH"/>
</dbReference>
<dbReference type="Pfam" id="PF13561">
    <property type="entry name" value="adh_short_C2"/>
    <property type="match status" value="1"/>
</dbReference>
<dbReference type="GO" id="GO:0050235">
    <property type="term" value="F:pyridoxal 4-dehydrogenase activity"/>
    <property type="evidence" value="ECO:0007669"/>
    <property type="project" value="UniProtKB-EC"/>
</dbReference>
<dbReference type="KEGG" id="ado:A6F68_00115"/>
<accession>A0A1B2A965</accession>
<name>A0A1B2A965_9SPHN</name>
<dbReference type="STRING" id="692370.A6F68_00115"/>
<dbReference type="Gene3D" id="3.40.50.720">
    <property type="entry name" value="NAD(P)-binding Rossmann-like Domain"/>
    <property type="match status" value="1"/>
</dbReference>
<dbReference type="AlphaFoldDB" id="A0A1B2A965"/>
<dbReference type="EMBL" id="CP016591">
    <property type="protein sequence ID" value="ANY18651.1"/>
    <property type="molecule type" value="Genomic_DNA"/>
</dbReference>
<dbReference type="SUPFAM" id="SSF51735">
    <property type="entry name" value="NAD(P)-binding Rossmann-fold domains"/>
    <property type="match status" value="1"/>
</dbReference>
<dbReference type="InterPro" id="IPR020904">
    <property type="entry name" value="Sc_DH/Rdtase_CS"/>
</dbReference>
<keyword evidence="2 3" id="KW-0560">Oxidoreductase</keyword>
<dbReference type="PRINTS" id="PR00080">
    <property type="entry name" value="SDRFAMILY"/>
</dbReference>
<comment type="similarity">
    <text evidence="1">Belongs to the short-chain dehydrogenases/reductases (SDR) family.</text>
</comment>
<dbReference type="PANTHER" id="PTHR43639:SF1">
    <property type="entry name" value="SHORT-CHAIN DEHYDROGENASE_REDUCTASE FAMILY PROTEIN"/>
    <property type="match status" value="1"/>
</dbReference>
<protein>
    <submittedName>
        <fullName evidence="3">Pyridoxal 4-dehydrogenase</fullName>
        <ecNumber evidence="3">1.1.1.107</ecNumber>
    </submittedName>
</protein>
<dbReference type="EC" id="1.1.1.107" evidence="3"/>
<evidence type="ECO:0000256" key="1">
    <source>
        <dbReference type="ARBA" id="ARBA00006484"/>
    </source>
</evidence>
<dbReference type="PANTHER" id="PTHR43639">
    <property type="entry name" value="OXIDOREDUCTASE, SHORT-CHAIN DEHYDROGENASE/REDUCTASE FAMILY (AFU_ORTHOLOGUE AFUA_5G02870)"/>
    <property type="match status" value="1"/>
</dbReference>
<evidence type="ECO:0000313" key="4">
    <source>
        <dbReference type="Proteomes" id="UP000092932"/>
    </source>
</evidence>
<gene>
    <name evidence="3" type="primary">pldh-t_1</name>
    <name evidence="3" type="ORF">A6F68_00115</name>
</gene>
<dbReference type="InterPro" id="IPR036291">
    <property type="entry name" value="NAD(P)-bd_dom_sf"/>
</dbReference>
<dbReference type="FunFam" id="3.40.50.720:FF:000084">
    <property type="entry name" value="Short-chain dehydrogenase reductase"/>
    <property type="match status" value="1"/>
</dbReference>
<dbReference type="InterPro" id="IPR002347">
    <property type="entry name" value="SDR_fam"/>
</dbReference>
<proteinExistence type="inferred from homology"/>
<evidence type="ECO:0000256" key="2">
    <source>
        <dbReference type="ARBA" id="ARBA00023002"/>
    </source>
</evidence>
<dbReference type="Proteomes" id="UP000092932">
    <property type="component" value="Chromosome"/>
</dbReference>
<dbReference type="CDD" id="cd05233">
    <property type="entry name" value="SDR_c"/>
    <property type="match status" value="1"/>
</dbReference>
<dbReference type="PROSITE" id="PS00061">
    <property type="entry name" value="ADH_SHORT"/>
    <property type="match status" value="1"/>
</dbReference>
<organism evidence="3 4">
    <name type="scientific">Tsuneonella dongtanensis</name>
    <dbReference type="NCBI Taxonomy" id="692370"/>
    <lineage>
        <taxon>Bacteria</taxon>
        <taxon>Pseudomonadati</taxon>
        <taxon>Pseudomonadota</taxon>
        <taxon>Alphaproteobacteria</taxon>
        <taxon>Sphingomonadales</taxon>
        <taxon>Erythrobacteraceae</taxon>
        <taxon>Tsuneonella</taxon>
    </lineage>
</organism>
<dbReference type="RefSeq" id="WP_067674862.1">
    <property type="nucleotide sequence ID" value="NZ_CP016591.1"/>
</dbReference>
<keyword evidence="4" id="KW-1185">Reference proteome</keyword>
<reference evidence="3 4" key="1">
    <citation type="submission" date="2016-07" db="EMBL/GenBank/DDBJ databases">
        <title>Complete genome sequence of Altererythrobacter dongtanensis KCTC 22672, a type strain with esterase isolated from tidal flat.</title>
        <authorList>
            <person name="Cheng H."/>
            <person name="Wu Y.-H."/>
            <person name="Zhou P."/>
            <person name="Huo Y.-Y."/>
            <person name="Wang C.-S."/>
            <person name="Xu X.-W."/>
        </authorList>
    </citation>
    <scope>NUCLEOTIDE SEQUENCE [LARGE SCALE GENOMIC DNA]</scope>
    <source>
        <strain evidence="3 4">KCTC 22672</strain>
    </source>
</reference>
<dbReference type="OrthoDB" id="9789398at2"/>